<protein>
    <recommendedName>
        <fullName evidence="7">methylenetetrahydrofolate reductase (NADPH)</fullName>
        <ecNumber evidence="7">1.5.1.53</ecNumber>
    </recommendedName>
</protein>
<evidence type="ECO:0000256" key="8">
    <source>
        <dbReference type="ARBA" id="ARBA00047751"/>
    </source>
</evidence>
<feature type="compositionally biased region" description="Low complexity" evidence="10">
    <location>
        <begin position="54"/>
        <end position="69"/>
    </location>
</feature>
<dbReference type="GO" id="GO:0071949">
    <property type="term" value="F:FAD binding"/>
    <property type="evidence" value="ECO:0007669"/>
    <property type="project" value="TreeGrafter"/>
</dbReference>
<dbReference type="CDD" id="cd00537">
    <property type="entry name" value="MTHFR"/>
    <property type="match status" value="1"/>
</dbReference>
<reference evidence="12" key="1">
    <citation type="submission" date="2020-05" db="UniProtKB">
        <authorList>
            <consortium name="EnsemblMetazoa"/>
        </authorList>
    </citation>
    <scope>IDENTIFICATION</scope>
    <source>
        <strain evidence="12">BB02</strain>
    </source>
</reference>
<dbReference type="GO" id="GO:0009086">
    <property type="term" value="P:methionine biosynthetic process"/>
    <property type="evidence" value="ECO:0007669"/>
    <property type="project" value="TreeGrafter"/>
</dbReference>
<dbReference type="Pfam" id="PF02219">
    <property type="entry name" value="MTHFR"/>
    <property type="match status" value="1"/>
</dbReference>
<dbReference type="InterPro" id="IPR053806">
    <property type="entry name" value="MTHFR_C"/>
</dbReference>
<dbReference type="EC" id="1.5.1.53" evidence="7"/>
<feature type="domain" description="MTHFR SAM-binding regulatory" evidence="11">
    <location>
        <begin position="383"/>
        <end position="680"/>
    </location>
</feature>
<evidence type="ECO:0000256" key="5">
    <source>
        <dbReference type="ARBA" id="ARBA00022827"/>
    </source>
</evidence>
<dbReference type="Proteomes" id="UP000076420">
    <property type="component" value="Unassembled WGS sequence"/>
</dbReference>
<dbReference type="EnsemblMetazoa" id="BGLB008151-RB">
    <property type="protein sequence ID" value="BGLB008151-PB"/>
    <property type="gene ID" value="BGLB008151"/>
</dbReference>
<dbReference type="GO" id="GO:0005829">
    <property type="term" value="C:cytosol"/>
    <property type="evidence" value="ECO:0007669"/>
    <property type="project" value="TreeGrafter"/>
</dbReference>
<evidence type="ECO:0000256" key="9">
    <source>
        <dbReference type="RuleBase" id="RU004254"/>
    </source>
</evidence>
<dbReference type="UniPathway" id="UPA00193"/>
<dbReference type="PANTHER" id="PTHR45754">
    <property type="entry name" value="METHYLENETETRAHYDROFOLATE REDUCTASE"/>
    <property type="match status" value="1"/>
</dbReference>
<evidence type="ECO:0000259" key="11">
    <source>
        <dbReference type="Pfam" id="PF21895"/>
    </source>
</evidence>
<dbReference type="SUPFAM" id="SSF51730">
    <property type="entry name" value="FAD-linked oxidoreductase"/>
    <property type="match status" value="1"/>
</dbReference>
<evidence type="ECO:0000256" key="10">
    <source>
        <dbReference type="SAM" id="MobiDB-lite"/>
    </source>
</evidence>
<evidence type="ECO:0000313" key="12">
    <source>
        <dbReference type="EnsemblMetazoa" id="BGLB008151-PH"/>
    </source>
</evidence>
<organism evidence="12 13">
    <name type="scientific">Biomphalaria glabrata</name>
    <name type="common">Bloodfluke planorb</name>
    <name type="synonym">Freshwater snail</name>
    <dbReference type="NCBI Taxonomy" id="6526"/>
    <lineage>
        <taxon>Eukaryota</taxon>
        <taxon>Metazoa</taxon>
        <taxon>Spiralia</taxon>
        <taxon>Lophotrochozoa</taxon>
        <taxon>Mollusca</taxon>
        <taxon>Gastropoda</taxon>
        <taxon>Heterobranchia</taxon>
        <taxon>Euthyneura</taxon>
        <taxon>Panpulmonata</taxon>
        <taxon>Hygrophila</taxon>
        <taxon>Lymnaeoidea</taxon>
        <taxon>Planorbidae</taxon>
        <taxon>Biomphalaria</taxon>
    </lineage>
</organism>
<evidence type="ECO:0000313" key="13">
    <source>
        <dbReference type="Proteomes" id="UP000076420"/>
    </source>
</evidence>
<dbReference type="Pfam" id="PF21895">
    <property type="entry name" value="MTHFR_C"/>
    <property type="match status" value="1"/>
</dbReference>
<name>A0A2C9JU61_BIOGL</name>
<dbReference type="Gene3D" id="3.20.20.220">
    <property type="match status" value="1"/>
</dbReference>
<dbReference type="VEuPathDB" id="VectorBase:BGLB008151"/>
<evidence type="ECO:0000256" key="3">
    <source>
        <dbReference type="ARBA" id="ARBA00006743"/>
    </source>
</evidence>
<comment type="similarity">
    <text evidence="3">Belongs to the methylenetetrahydrofolate reductase family.</text>
</comment>
<comment type="pathway">
    <text evidence="2 9">One-carbon metabolism; tetrahydrofolate interconversion.</text>
</comment>
<evidence type="ECO:0000256" key="4">
    <source>
        <dbReference type="ARBA" id="ARBA00022630"/>
    </source>
</evidence>
<dbReference type="OrthoDB" id="16284at2759"/>
<keyword evidence="6" id="KW-0560">Oxidoreductase</keyword>
<comment type="cofactor">
    <cofactor evidence="1">
        <name>FAD</name>
        <dbReference type="ChEBI" id="CHEBI:57692"/>
    </cofactor>
</comment>
<accession>A0A2C9JU61</accession>
<proteinExistence type="inferred from homology"/>
<dbReference type="EnsemblMetazoa" id="BGLB008151-RH">
    <property type="protein sequence ID" value="BGLB008151-PH"/>
    <property type="gene ID" value="BGLB008151"/>
</dbReference>
<dbReference type="EnsemblMetazoa" id="BGLB008151-RF">
    <property type="protein sequence ID" value="BGLB008151-PF"/>
    <property type="gene ID" value="BGLB008151"/>
</dbReference>
<keyword evidence="4" id="KW-0285">Flavoprotein</keyword>
<evidence type="ECO:0000256" key="1">
    <source>
        <dbReference type="ARBA" id="ARBA00001974"/>
    </source>
</evidence>
<dbReference type="EnsemblMetazoa" id="BGLB008151-RE">
    <property type="protein sequence ID" value="BGLB008151-PE"/>
    <property type="gene ID" value="BGLB008151"/>
</dbReference>
<dbReference type="EnsemblMetazoa" id="BGLB008151-RC">
    <property type="protein sequence ID" value="BGLB008151-PC"/>
    <property type="gene ID" value="BGLB008151"/>
</dbReference>
<dbReference type="KEGG" id="bgt:106068520"/>
<dbReference type="InterPro" id="IPR003171">
    <property type="entry name" value="Mehydrof_redctse-like"/>
</dbReference>
<dbReference type="GO" id="GO:0106313">
    <property type="term" value="F:methylenetetrahydrofolate reductase (NADPH) activity"/>
    <property type="evidence" value="ECO:0007669"/>
    <property type="project" value="UniProtKB-EC"/>
</dbReference>
<dbReference type="AlphaFoldDB" id="A0A2C9JU61"/>
<dbReference type="InterPro" id="IPR029041">
    <property type="entry name" value="FAD-linked_oxidoreductase-like"/>
</dbReference>
<dbReference type="STRING" id="6526.A0A2C9JU61"/>
<dbReference type="NCBIfam" id="TIGR00677">
    <property type="entry name" value="fadh2_euk"/>
    <property type="match status" value="1"/>
</dbReference>
<dbReference type="EnsemblMetazoa" id="BGLB008151-RG">
    <property type="protein sequence ID" value="BGLB008151-PG"/>
    <property type="gene ID" value="BGLB008151"/>
</dbReference>
<dbReference type="VEuPathDB" id="VectorBase:BGLAX_030695"/>
<dbReference type="GO" id="GO:0035999">
    <property type="term" value="P:tetrahydrofolate interconversion"/>
    <property type="evidence" value="ECO:0007669"/>
    <property type="project" value="UniProtKB-UniPathway"/>
</dbReference>
<dbReference type="InterPro" id="IPR004621">
    <property type="entry name" value="Fadh2_euk"/>
</dbReference>
<gene>
    <name evidence="12" type="primary">106068520</name>
</gene>
<evidence type="ECO:0000256" key="2">
    <source>
        <dbReference type="ARBA" id="ARBA00004777"/>
    </source>
</evidence>
<sequence length="695" mass="78550">MPDIKNPEAIDGNSASEQNEHSINGTNHTSNSDHECAVTKPQNGANILSRKPSDSSSISSSPGESRAASPVSSRKKYVSLIERIRKRIQGKTPFFSLEFFPPRTQSGAMNLISRFERLSEGHPLFCDITWHPAGDPSNTEKPTSSTCMAGVMLNYCGIETMLHMTCVGMSTDTIKENLHKAKDLGIRSILALRGDLPEGDDHWKETEGGINYATDLVKLIKEEFGDHFVICVAGYPAGHPDCRSYHEDLQHLKEKVDAGADFIITQLFFKPETFLNYVKDCRKLGINVPILPGILPIQAYQSLRHIVKLSKLEVPLEIITAISPIKDNDEAIRKFGIDHSVDMCRALLKSGIVPGLHFYTLNREVAVKEVLKQLGLWNEKAPRTLPWKKSANHARCDEDVRPIFWRCRPNSYVYRTSEWDEFPNGRWGDSRAASFNDLKYYHLFYLKSQSPKEELLQMWGEELTCEEDVWSVFVNYLTGQPNKQGVKVKRIPWDDDEIVAETSLIADKLACINKRGVLTINSQPRVNGASSTDPIVGWGSPNGYIYQKAYLEFFTSKESVDALKHILPRYPLVNYHIINHTGAADYTNCDEHQPIAVTWGVFPGKEILQPTVVDPEAFKTWKDEAFALWLETWGSLYPAESKSREVLQHIHDNYYLINLVDNEYPKETVLWDIVEEMLKMAGRTGPEQVSCEAST</sequence>
<evidence type="ECO:0000256" key="7">
    <source>
        <dbReference type="ARBA" id="ARBA00034530"/>
    </source>
</evidence>
<feature type="region of interest" description="Disordered" evidence="10">
    <location>
        <begin position="1"/>
        <end position="72"/>
    </location>
</feature>
<feature type="compositionally biased region" description="Polar residues" evidence="10">
    <location>
        <begin position="13"/>
        <end position="30"/>
    </location>
</feature>
<comment type="catalytic activity">
    <reaction evidence="8">
        <text>(6S)-5-methyl-5,6,7,8-tetrahydrofolate + NADP(+) = (6R)-5,10-methylene-5,6,7,8-tetrahydrofolate + NADPH + H(+)</text>
        <dbReference type="Rhea" id="RHEA:19817"/>
        <dbReference type="ChEBI" id="CHEBI:15378"/>
        <dbReference type="ChEBI" id="CHEBI:15636"/>
        <dbReference type="ChEBI" id="CHEBI:18608"/>
        <dbReference type="ChEBI" id="CHEBI:57783"/>
        <dbReference type="ChEBI" id="CHEBI:58349"/>
        <dbReference type="EC" id="1.5.1.53"/>
    </reaction>
    <physiologicalReaction direction="right-to-left" evidence="8">
        <dbReference type="Rhea" id="RHEA:19819"/>
    </physiologicalReaction>
</comment>
<keyword evidence="5" id="KW-0274">FAD</keyword>
<dbReference type="PANTHER" id="PTHR45754:SF3">
    <property type="entry name" value="METHYLENETETRAHYDROFOLATE REDUCTASE (NADPH)"/>
    <property type="match status" value="1"/>
</dbReference>
<evidence type="ECO:0000256" key="6">
    <source>
        <dbReference type="ARBA" id="ARBA00023002"/>
    </source>
</evidence>